<dbReference type="Pfam" id="PF12730">
    <property type="entry name" value="ABC2_membrane_4"/>
    <property type="match status" value="1"/>
</dbReference>
<keyword evidence="3" id="KW-1185">Reference proteome</keyword>
<dbReference type="RefSeq" id="WP_202747019.1">
    <property type="nucleotide sequence ID" value="NZ_JAESWC010000001.1"/>
</dbReference>
<dbReference type="PANTHER" id="PTHR37305">
    <property type="entry name" value="INTEGRAL MEMBRANE PROTEIN-RELATED"/>
    <property type="match status" value="1"/>
</dbReference>
<evidence type="ECO:0000313" key="3">
    <source>
        <dbReference type="Proteomes" id="UP000632377"/>
    </source>
</evidence>
<feature type="transmembrane region" description="Helical" evidence="1">
    <location>
        <begin position="99"/>
        <end position="121"/>
    </location>
</feature>
<feature type="transmembrane region" description="Helical" evidence="1">
    <location>
        <begin position="16"/>
        <end position="36"/>
    </location>
</feature>
<keyword evidence="1" id="KW-1133">Transmembrane helix</keyword>
<accession>A0ABS1T4Y1</accession>
<evidence type="ECO:0000313" key="2">
    <source>
        <dbReference type="EMBL" id="MBL4934380.1"/>
    </source>
</evidence>
<keyword evidence="1" id="KW-0812">Transmembrane</keyword>
<dbReference type="PANTHER" id="PTHR37305:SF1">
    <property type="entry name" value="MEMBRANE PROTEIN"/>
    <property type="match status" value="1"/>
</dbReference>
<gene>
    <name evidence="2" type="ORF">JK636_01260</name>
</gene>
<feature type="transmembrane region" description="Helical" evidence="1">
    <location>
        <begin position="168"/>
        <end position="191"/>
    </location>
</feature>
<feature type="transmembrane region" description="Helical" evidence="1">
    <location>
        <begin position="220"/>
        <end position="242"/>
    </location>
</feature>
<dbReference type="Proteomes" id="UP000632377">
    <property type="component" value="Unassembled WGS sequence"/>
</dbReference>
<reference evidence="2 3" key="1">
    <citation type="submission" date="2021-01" db="EMBL/GenBank/DDBJ databases">
        <title>Genome public.</title>
        <authorList>
            <person name="Liu C."/>
            <person name="Sun Q."/>
        </authorList>
    </citation>
    <scope>NUCLEOTIDE SEQUENCE [LARGE SCALE GENOMIC DNA]</scope>
    <source>
        <strain evidence="2 3">YIM B02515</strain>
    </source>
</reference>
<protein>
    <submittedName>
        <fullName evidence="2">ABC transporter permease</fullName>
    </submittedName>
</protein>
<feature type="transmembrane region" description="Helical" evidence="1">
    <location>
        <begin position="142"/>
        <end position="162"/>
    </location>
</feature>
<dbReference type="EMBL" id="JAESWC010000001">
    <property type="protein sequence ID" value="MBL4934380.1"/>
    <property type="molecule type" value="Genomic_DNA"/>
</dbReference>
<organism evidence="2 3">
    <name type="scientific">Clostridium rhizosphaerae</name>
    <dbReference type="NCBI Taxonomy" id="2803861"/>
    <lineage>
        <taxon>Bacteria</taxon>
        <taxon>Bacillati</taxon>
        <taxon>Bacillota</taxon>
        <taxon>Clostridia</taxon>
        <taxon>Eubacteriales</taxon>
        <taxon>Clostridiaceae</taxon>
        <taxon>Clostridium</taxon>
    </lineage>
</organism>
<name>A0ABS1T4Y1_9CLOT</name>
<sequence length="248" mass="27913">MLNYIRAELYRNFNRMYFWVFTGLVAALALTVTIIGKANNISQINFSMLLGSSLYVLTAAVFIIVPYIDMVTAEENKHQTMRNVITFGVPRYKLILSKLIVSVILSFIAAFIIFGVFYGSAAALFGIDQGVKEVLPMVLKRILTAIPLWIGAVSIGTFLGMAINSNTIFSFVYGGVFLLTSKIFQLLAYIVSDKFEYLRRYLITNRLGALSDPKMTVNELYYAAFIGLAYTVIFTVLSIVYFNRKEIK</sequence>
<comment type="caution">
    <text evidence="2">The sequence shown here is derived from an EMBL/GenBank/DDBJ whole genome shotgun (WGS) entry which is preliminary data.</text>
</comment>
<keyword evidence="1" id="KW-0472">Membrane</keyword>
<feature type="transmembrane region" description="Helical" evidence="1">
    <location>
        <begin position="48"/>
        <end position="68"/>
    </location>
</feature>
<evidence type="ECO:0000256" key="1">
    <source>
        <dbReference type="SAM" id="Phobius"/>
    </source>
</evidence>
<proteinExistence type="predicted"/>